<dbReference type="SUPFAM" id="SSF51126">
    <property type="entry name" value="Pectin lyase-like"/>
    <property type="match status" value="1"/>
</dbReference>
<protein>
    <submittedName>
        <fullName evidence="6">Glycoside hydrolase</fullName>
    </submittedName>
</protein>
<reference evidence="6 7" key="1">
    <citation type="submission" date="2015-01" db="EMBL/GenBank/DDBJ databases">
        <title>Rufibacter sp./DG31D/ whole genome sequencing.</title>
        <authorList>
            <person name="Kim M.K."/>
            <person name="Srinivasan S."/>
            <person name="Lee J.-J."/>
        </authorList>
    </citation>
    <scope>NUCLEOTIDE SEQUENCE [LARGE SCALE GENOMIC DNA]</scope>
    <source>
        <strain evidence="6 7">DG31D</strain>
    </source>
</reference>
<evidence type="ECO:0000256" key="2">
    <source>
        <dbReference type="ARBA" id="ARBA00022801"/>
    </source>
</evidence>
<evidence type="ECO:0000256" key="5">
    <source>
        <dbReference type="SAM" id="SignalP"/>
    </source>
</evidence>
<dbReference type="InterPro" id="IPR006626">
    <property type="entry name" value="PbH1"/>
</dbReference>
<dbReference type="InterPro" id="IPR011050">
    <property type="entry name" value="Pectin_lyase_fold/virulence"/>
</dbReference>
<gene>
    <name evidence="6" type="ORF">TH63_10750</name>
</gene>
<accession>A0A0H4VQM7</accession>
<dbReference type="PANTHER" id="PTHR31339">
    <property type="entry name" value="PECTIN LYASE-RELATED"/>
    <property type="match status" value="1"/>
</dbReference>
<dbReference type="InterPro" id="IPR051801">
    <property type="entry name" value="GH28_Enzymes"/>
</dbReference>
<keyword evidence="7" id="KW-1185">Reference proteome</keyword>
<feature type="signal peptide" evidence="5">
    <location>
        <begin position="1"/>
        <end position="30"/>
    </location>
</feature>
<comment type="similarity">
    <text evidence="1 4">Belongs to the glycosyl hydrolase 28 family.</text>
</comment>
<evidence type="ECO:0000256" key="1">
    <source>
        <dbReference type="ARBA" id="ARBA00008834"/>
    </source>
</evidence>
<feature type="chain" id="PRO_5005211070" evidence="5">
    <location>
        <begin position="31"/>
        <end position="475"/>
    </location>
</feature>
<dbReference type="KEGG" id="ruf:TH63_10750"/>
<organism evidence="6 7">
    <name type="scientific">Rufibacter radiotolerans</name>
    <dbReference type="NCBI Taxonomy" id="1379910"/>
    <lineage>
        <taxon>Bacteria</taxon>
        <taxon>Pseudomonadati</taxon>
        <taxon>Bacteroidota</taxon>
        <taxon>Cytophagia</taxon>
        <taxon>Cytophagales</taxon>
        <taxon>Hymenobacteraceae</taxon>
        <taxon>Rufibacter</taxon>
    </lineage>
</organism>
<dbReference type="EMBL" id="CP010777">
    <property type="protein sequence ID" value="AKQ47633.1"/>
    <property type="molecule type" value="Genomic_DNA"/>
</dbReference>
<evidence type="ECO:0000313" key="7">
    <source>
        <dbReference type="Proteomes" id="UP000036458"/>
    </source>
</evidence>
<dbReference type="Proteomes" id="UP000036458">
    <property type="component" value="Chromosome"/>
</dbReference>
<sequence length="475" mass="52566">MKRREALEAGVKLMAVAALSIAAGPLPLWAQDKKKDTAVFNVLDFGAVGDGKTLDTAAIQKTINEASKAGNGARVLVKSGRKYLIGTLELKPNIDFHLEGDAELLVSTNPQDYTAEAAAIVARDAHNLTISGTGSINGRALEFMTHFDEANEWWIPKDWRPKLFILTACQNLKVKDITINKAPSWSLHLMGCENVLVDGIKISNNLDVPNCDGIDPDHCRNVDIRNCHIVCGDDAIVIKATRQNENFGPSANITVRDCVLETQDSGLKIGTETTQDIYNVKFERIEIKTGCRGLTIQLRDEGNVRNIDFSDITFVSRYHSAPWWGRGEAISFTAIPRTAGGKIGVIENVRVKNVKGRAENSVRINGTKESRIKNVTFENVDLTFDRWTKYPGNLFDNRPTTAYPDIEPHTNPGYYVRFADGVTLKNCRVKWGSNVPDYFTHALEAHDVTGLKLKNFKGEAAHPAKYKAISIEKQS</sequence>
<dbReference type="GO" id="GO:0005975">
    <property type="term" value="P:carbohydrate metabolic process"/>
    <property type="evidence" value="ECO:0007669"/>
    <property type="project" value="InterPro"/>
</dbReference>
<dbReference type="InterPro" id="IPR012334">
    <property type="entry name" value="Pectin_lyas_fold"/>
</dbReference>
<dbReference type="GO" id="GO:0004650">
    <property type="term" value="F:polygalacturonase activity"/>
    <property type="evidence" value="ECO:0007669"/>
    <property type="project" value="InterPro"/>
</dbReference>
<dbReference type="Gene3D" id="2.160.20.10">
    <property type="entry name" value="Single-stranded right-handed beta-helix, Pectin lyase-like"/>
    <property type="match status" value="1"/>
</dbReference>
<dbReference type="PANTHER" id="PTHR31339:SF0">
    <property type="entry name" value="PECTIN LYASE-LIKE SUPERFAMILY PROTEIN"/>
    <property type="match status" value="1"/>
</dbReference>
<evidence type="ECO:0000313" key="6">
    <source>
        <dbReference type="EMBL" id="AKQ47633.1"/>
    </source>
</evidence>
<keyword evidence="2 4" id="KW-0378">Hydrolase</keyword>
<name>A0A0H4VQM7_9BACT</name>
<dbReference type="InterPro" id="IPR000743">
    <property type="entry name" value="Glyco_hydro_28"/>
</dbReference>
<dbReference type="Pfam" id="PF00295">
    <property type="entry name" value="Glyco_hydro_28"/>
    <property type="match status" value="1"/>
</dbReference>
<evidence type="ECO:0000256" key="4">
    <source>
        <dbReference type="RuleBase" id="RU361169"/>
    </source>
</evidence>
<keyword evidence="5" id="KW-0732">Signal</keyword>
<dbReference type="AlphaFoldDB" id="A0A0H4VQM7"/>
<keyword evidence="3 4" id="KW-0326">Glycosidase</keyword>
<dbReference type="STRING" id="1379910.TH63_10750"/>
<evidence type="ECO:0000256" key="3">
    <source>
        <dbReference type="ARBA" id="ARBA00023295"/>
    </source>
</evidence>
<proteinExistence type="inferred from homology"/>
<dbReference type="PATRIC" id="fig|1379910.4.peg.2335"/>
<dbReference type="SMART" id="SM00710">
    <property type="entry name" value="PbH1"/>
    <property type="match status" value="5"/>
</dbReference>